<protein>
    <submittedName>
        <fullName evidence="5">Amidohydrolase family protein</fullName>
    </submittedName>
</protein>
<keyword evidence="2" id="KW-0378">Hydrolase</keyword>
<dbReference type="Pfam" id="PF01979">
    <property type="entry name" value="Amidohydro_1"/>
    <property type="match status" value="1"/>
</dbReference>
<feature type="domain" description="Amidohydrolase-related" evidence="4">
    <location>
        <begin position="69"/>
        <end position="257"/>
    </location>
</feature>
<dbReference type="PANTHER" id="PTHR11113">
    <property type="entry name" value="N-ACETYLGLUCOSAMINE-6-PHOSPHATE DEACETYLASE"/>
    <property type="match status" value="1"/>
</dbReference>
<evidence type="ECO:0000256" key="2">
    <source>
        <dbReference type="ARBA" id="ARBA00022801"/>
    </source>
</evidence>
<dbReference type="Proteomes" id="UP001597118">
    <property type="component" value="Unassembled WGS sequence"/>
</dbReference>
<gene>
    <name evidence="5" type="ORF">ACFSAH_07460</name>
</gene>
<dbReference type="EMBL" id="JBHUDG010000006">
    <property type="protein sequence ID" value="MFD1629706.1"/>
    <property type="molecule type" value="Genomic_DNA"/>
</dbReference>
<dbReference type="RefSeq" id="WP_379662087.1">
    <property type="nucleotide sequence ID" value="NZ_JBHUDG010000006.1"/>
</dbReference>
<feature type="region of interest" description="Disordered" evidence="3">
    <location>
        <begin position="1"/>
        <end position="20"/>
    </location>
</feature>
<evidence type="ECO:0000313" key="5">
    <source>
        <dbReference type="EMBL" id="MFD1629706.1"/>
    </source>
</evidence>
<reference evidence="6" key="1">
    <citation type="journal article" date="2019" name="Int. J. Syst. Evol. Microbiol.">
        <title>The Global Catalogue of Microorganisms (GCM) 10K type strain sequencing project: providing services to taxonomists for standard genome sequencing and annotation.</title>
        <authorList>
            <consortium name="The Broad Institute Genomics Platform"/>
            <consortium name="The Broad Institute Genome Sequencing Center for Infectious Disease"/>
            <person name="Wu L."/>
            <person name="Ma J."/>
        </authorList>
    </citation>
    <scope>NUCLEOTIDE SEQUENCE [LARGE SCALE GENOMIC DNA]</scope>
    <source>
        <strain evidence="6">CCUG 53762</strain>
    </source>
</reference>
<dbReference type="PANTHER" id="PTHR11113:SF14">
    <property type="entry name" value="N-ACETYLGLUCOSAMINE-6-PHOSPHATE DEACETYLASE"/>
    <property type="match status" value="1"/>
</dbReference>
<evidence type="ECO:0000259" key="4">
    <source>
        <dbReference type="Pfam" id="PF01979"/>
    </source>
</evidence>
<keyword evidence="6" id="KW-1185">Reference proteome</keyword>
<evidence type="ECO:0000313" key="6">
    <source>
        <dbReference type="Proteomes" id="UP001597118"/>
    </source>
</evidence>
<accession>A0ABW4IDL9</accession>
<dbReference type="InterPro" id="IPR032466">
    <property type="entry name" value="Metal_Hydrolase"/>
</dbReference>
<proteinExistence type="inferred from homology"/>
<organism evidence="5 6">
    <name type="scientific">Pseudopedobacter beijingensis</name>
    <dbReference type="NCBI Taxonomy" id="1207056"/>
    <lineage>
        <taxon>Bacteria</taxon>
        <taxon>Pseudomonadati</taxon>
        <taxon>Bacteroidota</taxon>
        <taxon>Sphingobacteriia</taxon>
        <taxon>Sphingobacteriales</taxon>
        <taxon>Sphingobacteriaceae</taxon>
        <taxon>Pseudopedobacter</taxon>
    </lineage>
</organism>
<comment type="similarity">
    <text evidence="1">Belongs to the metallo-dependent hydrolases superfamily. NagA family.</text>
</comment>
<comment type="caution">
    <text evidence="5">The sequence shown here is derived from an EMBL/GenBank/DDBJ whole genome shotgun (WGS) entry which is preliminary data.</text>
</comment>
<evidence type="ECO:0000256" key="1">
    <source>
        <dbReference type="ARBA" id="ARBA00010716"/>
    </source>
</evidence>
<dbReference type="SUPFAM" id="SSF51556">
    <property type="entry name" value="Metallo-dependent hydrolases"/>
    <property type="match status" value="1"/>
</dbReference>
<dbReference type="Gene3D" id="3.20.20.140">
    <property type="entry name" value="Metal-dependent hydrolases"/>
    <property type="match status" value="1"/>
</dbReference>
<sequence length="261" mass="28131">MEGPYISPMDGPRGAHKSGEVRKPDWDEFCRLQEAARGLIRLVTLSPEYEETPGFIEKAVRAGVKIAIGHTSARSDQIKAAVEAGATLCTHLGNGSHTMLPRHPNYIWDQLAEDCLWATVIADGHHLPENVLRVFNKVKRDKMILVSDSVALAGLPPGNYQAEVGGAVTLTQAGLLHLQGKEHTLAGSAQNILEGIRHIVNIGICSLAEAIDKASILPAMVMGLDNYKGLEIDAPADFLLLNCSGSEITVEKTFKNGIEVL</sequence>
<name>A0ABW4IDL9_9SPHI</name>
<dbReference type="InterPro" id="IPR006680">
    <property type="entry name" value="Amidohydro-rel"/>
</dbReference>
<evidence type="ECO:0000256" key="3">
    <source>
        <dbReference type="SAM" id="MobiDB-lite"/>
    </source>
</evidence>